<evidence type="ECO:0000259" key="1">
    <source>
        <dbReference type="Pfam" id="PF16804"/>
    </source>
</evidence>
<name>A0AAJ4MNX8_9BURK</name>
<reference evidence="2 3" key="1">
    <citation type="submission" date="2021-03" db="EMBL/GenBank/DDBJ databases">
        <title>Draft genome sequence of Janthinobacterium sp. strain PLB02 isolated from infected primmorphs (Lubomirskia baicalensis).</title>
        <authorList>
            <person name="Chernogor L.I."/>
            <person name="Belikov S.I."/>
            <person name="Petrushin I.S."/>
        </authorList>
    </citation>
    <scope>NUCLEOTIDE SEQUENCE [LARGE SCALE GENOMIC DNA]</scope>
    <source>
        <strain evidence="2 3">PLB02</strain>
    </source>
</reference>
<gene>
    <name evidence="2" type="ORF">J3P46_16710</name>
</gene>
<dbReference type="CDD" id="cd11743">
    <property type="entry name" value="Cthe_2751_like"/>
    <property type="match status" value="1"/>
</dbReference>
<dbReference type="EMBL" id="CP071520">
    <property type="protein sequence ID" value="QSX94378.1"/>
    <property type="molecule type" value="Genomic_DNA"/>
</dbReference>
<accession>A0AAJ4MNX8</accession>
<feature type="domain" description="DUF5071" evidence="1">
    <location>
        <begin position="14"/>
        <end position="130"/>
    </location>
</feature>
<evidence type="ECO:0000313" key="2">
    <source>
        <dbReference type="EMBL" id="QSX94378.1"/>
    </source>
</evidence>
<dbReference type="RefSeq" id="WP_151095590.1">
    <property type="nucleotide sequence ID" value="NZ_CP071520.1"/>
</dbReference>
<proteinExistence type="predicted"/>
<protein>
    <submittedName>
        <fullName evidence="2">DUF5071 domain-containing protein</fullName>
    </submittedName>
</protein>
<dbReference type="Gene3D" id="1.25.40.750">
    <property type="entry name" value="Domain of unknown function DUF5071"/>
    <property type="match status" value="1"/>
</dbReference>
<evidence type="ECO:0000313" key="3">
    <source>
        <dbReference type="Proteomes" id="UP000662821"/>
    </source>
</evidence>
<organism evidence="2 3">
    <name type="scientific">Janthinobacterium lividum</name>
    <dbReference type="NCBI Taxonomy" id="29581"/>
    <lineage>
        <taxon>Bacteria</taxon>
        <taxon>Pseudomonadati</taxon>
        <taxon>Pseudomonadota</taxon>
        <taxon>Betaproteobacteria</taxon>
        <taxon>Burkholderiales</taxon>
        <taxon>Oxalobacteraceae</taxon>
        <taxon>Janthinobacterium</taxon>
    </lineage>
</organism>
<dbReference type="Pfam" id="PF16804">
    <property type="entry name" value="DUF5071"/>
    <property type="match status" value="1"/>
</dbReference>
<dbReference type="AlphaFoldDB" id="A0AAJ4MNX8"/>
<dbReference type="InterPro" id="IPR038692">
    <property type="entry name" value="Cthe_2751_sf"/>
</dbReference>
<dbReference type="InterPro" id="IPR031837">
    <property type="entry name" value="DUF5071"/>
</dbReference>
<dbReference type="Proteomes" id="UP000662821">
    <property type="component" value="Chromosome"/>
</dbReference>
<sequence>MKRTGKTSRTPLPLPRDKHDTRNAQALIALSWEELRPAMPQILEWVQDVNWPVAGVLLPYLAGIGVRLAPYIRTVLAGNDEQWKYYVLQGIVRHSRELAFELDGELQRFAHAPTMGELEEGVAEVAREILQWQIITVVGQ</sequence>